<name>A0ACB8M8Z9_CITSI</name>
<gene>
    <name evidence="1" type="ORF">KPL71_008716</name>
</gene>
<reference evidence="2" key="1">
    <citation type="journal article" date="2023" name="Hortic. Res.">
        <title>A chromosome-level phased genome enabling allele-level studies in sweet orange: a case study on citrus Huanglongbing tolerance.</title>
        <authorList>
            <person name="Wu B."/>
            <person name="Yu Q."/>
            <person name="Deng Z."/>
            <person name="Duan Y."/>
            <person name="Luo F."/>
            <person name="Gmitter F. Jr."/>
        </authorList>
    </citation>
    <scope>NUCLEOTIDE SEQUENCE [LARGE SCALE GENOMIC DNA]</scope>
    <source>
        <strain evidence="2">cv. Valencia</strain>
    </source>
</reference>
<evidence type="ECO:0000313" key="2">
    <source>
        <dbReference type="Proteomes" id="UP000829398"/>
    </source>
</evidence>
<comment type="caution">
    <text evidence="1">The sequence shown here is derived from an EMBL/GenBank/DDBJ whole genome shotgun (WGS) entry which is preliminary data.</text>
</comment>
<keyword evidence="2" id="KW-1185">Reference proteome</keyword>
<sequence>MGITQGFYNLHIVDIRSCPEMKHMTWLILAPNLKKMRIYFCPNMKEIINSEKLGEVPVEMVQNLNPFARLEHLELEELQMTVKKCPEFKKLPLDRNSRVERKIIIKGEESWWKELEWDNQVSQNFSCLFQSHLNLLSSSLVL</sequence>
<dbReference type="EMBL" id="CM039172">
    <property type="protein sequence ID" value="KAH9782031.1"/>
    <property type="molecule type" value="Genomic_DNA"/>
</dbReference>
<organism evidence="1 2">
    <name type="scientific">Citrus sinensis</name>
    <name type="common">Sweet orange</name>
    <name type="synonym">Citrus aurantium var. sinensis</name>
    <dbReference type="NCBI Taxonomy" id="2711"/>
    <lineage>
        <taxon>Eukaryota</taxon>
        <taxon>Viridiplantae</taxon>
        <taxon>Streptophyta</taxon>
        <taxon>Embryophyta</taxon>
        <taxon>Tracheophyta</taxon>
        <taxon>Spermatophyta</taxon>
        <taxon>Magnoliopsida</taxon>
        <taxon>eudicotyledons</taxon>
        <taxon>Gunneridae</taxon>
        <taxon>Pentapetalae</taxon>
        <taxon>rosids</taxon>
        <taxon>malvids</taxon>
        <taxon>Sapindales</taxon>
        <taxon>Rutaceae</taxon>
        <taxon>Aurantioideae</taxon>
        <taxon>Citrus</taxon>
    </lineage>
</organism>
<protein>
    <submittedName>
        <fullName evidence="1">Uncharacterized protein</fullName>
    </submittedName>
</protein>
<evidence type="ECO:0000313" key="1">
    <source>
        <dbReference type="EMBL" id="KAH9782031.1"/>
    </source>
</evidence>
<proteinExistence type="predicted"/>
<accession>A0ACB8M8Z9</accession>
<dbReference type="Proteomes" id="UP000829398">
    <property type="component" value="Chromosome 3"/>
</dbReference>